<keyword evidence="5" id="KW-1133">Transmembrane helix</keyword>
<dbReference type="InterPro" id="IPR048454">
    <property type="entry name" value="YetF_N"/>
</dbReference>
<dbReference type="InterPro" id="IPR007353">
    <property type="entry name" value="DUF421"/>
</dbReference>
<dbReference type="Pfam" id="PF20730">
    <property type="entry name" value="YetF_N"/>
    <property type="match status" value="1"/>
</dbReference>
<keyword evidence="3" id="KW-1003">Cell membrane</keyword>
<accession>A0A502HIF9</accession>
<keyword evidence="6" id="KW-0472">Membrane</keyword>
<comment type="similarity">
    <text evidence="2">Belongs to the UPF0702 family.</text>
</comment>
<evidence type="ECO:0000259" key="7">
    <source>
        <dbReference type="Pfam" id="PF04239"/>
    </source>
</evidence>
<evidence type="ECO:0000256" key="2">
    <source>
        <dbReference type="ARBA" id="ARBA00006448"/>
    </source>
</evidence>
<feature type="domain" description="YetF-like N-terminal transmembrane" evidence="8">
    <location>
        <begin position="8"/>
        <end position="82"/>
    </location>
</feature>
<keyword evidence="4" id="KW-0812">Transmembrane</keyword>
<comment type="subcellular location">
    <subcellularLocation>
        <location evidence="1">Cell membrane</location>
        <topology evidence="1">Multi-pass membrane protein</topology>
    </subcellularLocation>
</comment>
<dbReference type="PANTHER" id="PTHR34582:SF7">
    <property type="entry name" value="UPF0702 TRANSMEMBRANE PROTEIN YDFS"/>
    <property type="match status" value="1"/>
</dbReference>
<dbReference type="EMBL" id="CP033464">
    <property type="protein sequence ID" value="QDX93182.1"/>
    <property type="molecule type" value="Genomic_DNA"/>
</dbReference>
<dbReference type="OrthoDB" id="9778331at2"/>
<protein>
    <submittedName>
        <fullName evidence="9">DUF421 domain-containing protein</fullName>
    </submittedName>
</protein>
<reference evidence="9 10" key="1">
    <citation type="submission" date="2018-11" db="EMBL/GenBank/DDBJ databases">
        <title>Phylogenetic determinants of toxin gene distribution in genomes of Brevibacillus laterosporus.</title>
        <authorList>
            <person name="Glare T.R."/>
            <person name="Durrant A."/>
            <person name="Berry C."/>
            <person name="Palma L."/>
            <person name="Ormskirk M."/>
            <person name="Cox M.O."/>
        </authorList>
    </citation>
    <scope>NUCLEOTIDE SEQUENCE [LARGE SCALE GENOMIC DNA]</scope>
    <source>
        <strain evidence="9 10">1821L</strain>
    </source>
</reference>
<dbReference type="GO" id="GO:0005886">
    <property type="term" value="C:plasma membrane"/>
    <property type="evidence" value="ECO:0007669"/>
    <property type="project" value="UniProtKB-SubCell"/>
</dbReference>
<evidence type="ECO:0000313" key="9">
    <source>
        <dbReference type="EMBL" id="QDX93182.1"/>
    </source>
</evidence>
<gene>
    <name evidence="9" type="ORF">EEL30_13230</name>
</gene>
<evidence type="ECO:0000259" key="8">
    <source>
        <dbReference type="Pfam" id="PF20730"/>
    </source>
</evidence>
<dbReference type="InterPro" id="IPR023090">
    <property type="entry name" value="UPF0702_alpha/beta_dom_sf"/>
</dbReference>
<dbReference type="Proteomes" id="UP000319432">
    <property type="component" value="Chromosome"/>
</dbReference>
<evidence type="ECO:0000256" key="1">
    <source>
        <dbReference type="ARBA" id="ARBA00004651"/>
    </source>
</evidence>
<dbReference type="Pfam" id="PF04239">
    <property type="entry name" value="DUF421"/>
    <property type="match status" value="1"/>
</dbReference>
<evidence type="ECO:0000256" key="5">
    <source>
        <dbReference type="ARBA" id="ARBA00022989"/>
    </source>
</evidence>
<feature type="domain" description="YetF C-terminal" evidence="7">
    <location>
        <begin position="85"/>
        <end position="218"/>
    </location>
</feature>
<proteinExistence type="inferred from homology"/>
<evidence type="ECO:0000313" key="10">
    <source>
        <dbReference type="Proteomes" id="UP000319432"/>
    </source>
</evidence>
<evidence type="ECO:0000256" key="3">
    <source>
        <dbReference type="ARBA" id="ARBA00022475"/>
    </source>
</evidence>
<dbReference type="AlphaFoldDB" id="A0A502HIF9"/>
<name>A0A502HIF9_BRELA</name>
<evidence type="ECO:0000256" key="6">
    <source>
        <dbReference type="ARBA" id="ARBA00023136"/>
    </source>
</evidence>
<keyword evidence="10" id="KW-1185">Reference proteome</keyword>
<dbReference type="PANTHER" id="PTHR34582">
    <property type="entry name" value="UPF0702 TRANSMEMBRANE PROTEIN YCAP"/>
    <property type="match status" value="1"/>
</dbReference>
<dbReference type="Gene3D" id="3.30.240.20">
    <property type="entry name" value="bsu07140 like domains"/>
    <property type="match status" value="2"/>
</dbReference>
<organism evidence="9 10">
    <name type="scientific">Brevibacillus laterosporus</name>
    <name type="common">Bacillus laterosporus</name>
    <dbReference type="NCBI Taxonomy" id="1465"/>
    <lineage>
        <taxon>Bacteria</taxon>
        <taxon>Bacillati</taxon>
        <taxon>Bacillota</taxon>
        <taxon>Bacilli</taxon>
        <taxon>Bacillales</taxon>
        <taxon>Paenibacillaceae</taxon>
        <taxon>Brevibacillus</taxon>
    </lineage>
</organism>
<sequence>MVNNVALLDIASRTFCSFVALLLLTRILGKKQLSHLTFFNYVTGITIGSIAASSVVDKHINLIEAMVALILWSLLTVLVEYISLKSNKTRVILDGQPTILIKKGKIMADALARCRMNMDDLSMLLREEHVFSIKDVAYAIFEPNGRLSVMKTKSATSVTRDDLKINKAEVSIFPSELIVDGHIVEKNLKEFNLNKQWLLQELDKQGINSLHDVFFAELQEDGSVVIDKKGDTHEYN</sequence>
<evidence type="ECO:0000256" key="4">
    <source>
        <dbReference type="ARBA" id="ARBA00022692"/>
    </source>
</evidence>